<proteinExistence type="predicted"/>
<dbReference type="EMBL" id="BSNN01000002">
    <property type="protein sequence ID" value="GLQ34718.1"/>
    <property type="molecule type" value="Genomic_DNA"/>
</dbReference>
<reference evidence="3" key="1">
    <citation type="journal article" date="2019" name="Int. J. Syst. Evol. Microbiol.">
        <title>The Global Catalogue of Microorganisms (GCM) 10K type strain sequencing project: providing services to taxonomists for standard genome sequencing and annotation.</title>
        <authorList>
            <consortium name="The Broad Institute Genomics Platform"/>
            <consortium name="The Broad Institute Genome Sequencing Center for Infectious Disease"/>
            <person name="Wu L."/>
            <person name="Ma J."/>
        </authorList>
    </citation>
    <scope>NUCLEOTIDE SEQUENCE [LARGE SCALE GENOMIC DNA]</scope>
    <source>
        <strain evidence="3">NBRC 110140</strain>
    </source>
</reference>
<dbReference type="Proteomes" id="UP001156694">
    <property type="component" value="Unassembled WGS sequence"/>
</dbReference>
<evidence type="ECO:0000313" key="3">
    <source>
        <dbReference type="Proteomes" id="UP001156694"/>
    </source>
</evidence>
<keyword evidence="1" id="KW-0472">Membrane</keyword>
<keyword evidence="1" id="KW-0812">Transmembrane</keyword>
<feature type="transmembrane region" description="Helical" evidence="1">
    <location>
        <begin position="7"/>
        <end position="25"/>
    </location>
</feature>
<evidence type="ECO:0000313" key="2">
    <source>
        <dbReference type="EMBL" id="GLQ34718.1"/>
    </source>
</evidence>
<organism evidence="2 3">
    <name type="scientific">Amylibacter marinus</name>
    <dbReference type="NCBI Taxonomy" id="1475483"/>
    <lineage>
        <taxon>Bacteria</taxon>
        <taxon>Pseudomonadati</taxon>
        <taxon>Pseudomonadota</taxon>
        <taxon>Alphaproteobacteria</taxon>
        <taxon>Rhodobacterales</taxon>
        <taxon>Paracoccaceae</taxon>
        <taxon>Amylibacter</taxon>
    </lineage>
</organism>
<comment type="caution">
    <text evidence="2">The sequence shown here is derived from an EMBL/GenBank/DDBJ whole genome shotgun (WGS) entry which is preliminary data.</text>
</comment>
<sequence length="79" mass="9321">MLLRLSIALSTIITAIFLSLFYLHYFRKRDCFNAQGRCFDHEHGVIYHEQSGLFWLSGAILVAIITLVLIKRLRRKKFH</sequence>
<evidence type="ECO:0000256" key="1">
    <source>
        <dbReference type="SAM" id="Phobius"/>
    </source>
</evidence>
<name>A0ABQ5VTG0_9RHOB</name>
<gene>
    <name evidence="2" type="ORF">GCM10007939_10010</name>
</gene>
<feature type="transmembrane region" description="Helical" evidence="1">
    <location>
        <begin position="52"/>
        <end position="70"/>
    </location>
</feature>
<keyword evidence="3" id="KW-1185">Reference proteome</keyword>
<protein>
    <recommendedName>
        <fullName evidence="4">LPXTG cell wall anchor domain-containing protein</fullName>
    </recommendedName>
</protein>
<dbReference type="RefSeq" id="WP_284376639.1">
    <property type="nucleotide sequence ID" value="NZ_BSNN01000002.1"/>
</dbReference>
<accession>A0ABQ5VTG0</accession>
<keyword evidence="1" id="KW-1133">Transmembrane helix</keyword>
<evidence type="ECO:0008006" key="4">
    <source>
        <dbReference type="Google" id="ProtNLM"/>
    </source>
</evidence>